<evidence type="ECO:0000256" key="4">
    <source>
        <dbReference type="RuleBase" id="RU003718"/>
    </source>
</evidence>
<organism evidence="6 7">
    <name type="scientific">Ensete ventricosum</name>
    <name type="common">Abyssinian banana</name>
    <name type="synonym">Musa ensete</name>
    <dbReference type="NCBI Taxonomy" id="4639"/>
    <lineage>
        <taxon>Eukaryota</taxon>
        <taxon>Viridiplantae</taxon>
        <taxon>Streptophyta</taxon>
        <taxon>Embryophyta</taxon>
        <taxon>Tracheophyta</taxon>
        <taxon>Spermatophyta</taxon>
        <taxon>Magnoliopsida</taxon>
        <taxon>Liliopsida</taxon>
        <taxon>Zingiberales</taxon>
        <taxon>Musaceae</taxon>
        <taxon>Ensete</taxon>
    </lineage>
</organism>
<dbReference type="InterPro" id="IPR002213">
    <property type="entry name" value="UDP_glucos_trans"/>
</dbReference>
<dbReference type="Pfam" id="PF00201">
    <property type="entry name" value="UDPGT"/>
    <property type="match status" value="1"/>
</dbReference>
<accession>A0A426XV18</accession>
<keyword evidence="3 4" id="KW-0808">Transferase</keyword>
<dbReference type="PANTHER" id="PTHR48048:SF30">
    <property type="entry name" value="GLYCOSYLTRANSFERASE"/>
    <property type="match status" value="1"/>
</dbReference>
<dbReference type="EMBL" id="AMZH03017238">
    <property type="protein sequence ID" value="RRT43329.1"/>
    <property type="molecule type" value="Genomic_DNA"/>
</dbReference>
<evidence type="ECO:0000256" key="3">
    <source>
        <dbReference type="ARBA" id="ARBA00022679"/>
    </source>
</evidence>
<comment type="similarity">
    <text evidence="1 4">Belongs to the UDP-glycosyltransferase family.</text>
</comment>
<dbReference type="GO" id="GO:0035251">
    <property type="term" value="F:UDP-glucosyltransferase activity"/>
    <property type="evidence" value="ECO:0007669"/>
    <property type="project" value="InterPro"/>
</dbReference>
<dbReference type="EC" id="2.4.1.-" evidence="5"/>
<proteinExistence type="inferred from homology"/>
<dbReference type="FunFam" id="3.40.50.2000:FF:000056">
    <property type="entry name" value="Glycosyltransferase"/>
    <property type="match status" value="1"/>
</dbReference>
<dbReference type="InterPro" id="IPR035595">
    <property type="entry name" value="UDP_glycos_trans_CS"/>
</dbReference>
<comment type="caution">
    <text evidence="6">The sequence shown here is derived from an EMBL/GenBank/DDBJ whole genome shotgun (WGS) entry which is preliminary data.</text>
</comment>
<dbReference type="Gene3D" id="3.40.50.2000">
    <property type="entry name" value="Glycogen Phosphorylase B"/>
    <property type="match status" value="2"/>
</dbReference>
<name>A0A426XV18_ENSVE</name>
<dbReference type="SUPFAM" id="SSF53756">
    <property type="entry name" value="UDP-Glycosyltransferase/glycogen phosphorylase"/>
    <property type="match status" value="1"/>
</dbReference>
<dbReference type="PROSITE" id="PS00375">
    <property type="entry name" value="UDPGT"/>
    <property type="match status" value="1"/>
</dbReference>
<reference evidence="6 7" key="1">
    <citation type="journal article" date="2014" name="Agronomy (Basel)">
        <title>A Draft Genome Sequence for Ensete ventricosum, the Drought-Tolerant Tree Against Hunger.</title>
        <authorList>
            <person name="Harrison J."/>
            <person name="Moore K.A."/>
            <person name="Paszkiewicz K."/>
            <person name="Jones T."/>
            <person name="Grant M."/>
            <person name="Ambacheew D."/>
            <person name="Muzemil S."/>
            <person name="Studholme D.J."/>
        </authorList>
    </citation>
    <scope>NUCLEOTIDE SEQUENCE [LARGE SCALE GENOMIC DNA]</scope>
</reference>
<protein>
    <recommendedName>
        <fullName evidence="5">Glycosyltransferase</fullName>
        <ecNumber evidence="5">2.4.1.-</ecNumber>
    </recommendedName>
</protein>
<evidence type="ECO:0000256" key="2">
    <source>
        <dbReference type="ARBA" id="ARBA00022676"/>
    </source>
</evidence>
<dbReference type="Proteomes" id="UP000287651">
    <property type="component" value="Unassembled WGS sequence"/>
</dbReference>
<dbReference type="CDD" id="cd03784">
    <property type="entry name" value="GT1_Gtf-like"/>
    <property type="match status" value="1"/>
</dbReference>
<dbReference type="FunFam" id="3.40.50.2000:FF:000089">
    <property type="entry name" value="Glycosyltransferase"/>
    <property type="match status" value="1"/>
</dbReference>
<evidence type="ECO:0000256" key="5">
    <source>
        <dbReference type="RuleBase" id="RU362057"/>
    </source>
</evidence>
<dbReference type="InterPro" id="IPR050481">
    <property type="entry name" value="UDP-glycosyltransf_plant"/>
</dbReference>
<dbReference type="PANTHER" id="PTHR48048">
    <property type="entry name" value="GLYCOSYLTRANSFERASE"/>
    <property type="match status" value="1"/>
</dbReference>
<evidence type="ECO:0000256" key="1">
    <source>
        <dbReference type="ARBA" id="ARBA00009995"/>
    </source>
</evidence>
<gene>
    <name evidence="6" type="ORF">B296_00055333</name>
</gene>
<dbReference type="AlphaFoldDB" id="A0A426XV18"/>
<evidence type="ECO:0000313" key="7">
    <source>
        <dbReference type="Proteomes" id="UP000287651"/>
    </source>
</evidence>
<evidence type="ECO:0000313" key="6">
    <source>
        <dbReference type="EMBL" id="RRT43329.1"/>
    </source>
</evidence>
<sequence>MLRYLAFIKHKRLVEDASSRNPYHTRRMEKLRIVFLTFCGVGHLLPMVEAAKRLLHLEGNHFSATFLLARLPSPSSGSAVASYLRTTAASGLDISFQELPPVEFPVDTEGPEDFISRYIEAHKSHVKVAFASLSSSATVAALVFDFFATTLIDVAVELGVPAYLYFTSGAVMLALMLHLPALGEKNPASFEDEEREVDIPGVIPIPSQSMPYPLMRNNNRIYGWFVYHGRRFFEAKGIIINTFAELERGPLTAIEEGHCAPDRPAPLVHPIGPVVAVEEDTSKPGGEKHECVEWLDSQPAASVVFLCFGSVASFDVPQVHEIAAALERSDRRFLWCLRTPSASKIGASVDATPKEVLPEGFLERTAGRGLVWPEWAPQTAILAHRAVGGFVTHCGWNSALESLWYGVPMLGWPLYAEQHLNAFQLVKVLGVAVELKVDRKRGNFVTVEEVERGVRCLMDDCEEGNRVRAKAKEMSLASRKAIEKGGSSHIGLEKLAEEIKTSASGERGGGRLHQS</sequence>
<keyword evidence="2 4" id="KW-0328">Glycosyltransferase</keyword>